<keyword evidence="1" id="KW-1185">Reference proteome</keyword>
<evidence type="ECO:0000313" key="1">
    <source>
        <dbReference type="Proteomes" id="UP000504609"/>
    </source>
</evidence>
<sequence length="126" mass="15075">MYPYSHQFLPCFHCHPQAYIRKVQHLIERCLLLHMSRDECVKALAHHANIRPLITHTVWKELQKENPEFFRAYFRTISRHPFLSMIPSLLPTSKKLFKKSFLKLLLSLAYNIMKTSNNQNRNMFCS</sequence>
<dbReference type="NCBIfam" id="TIGR01589">
    <property type="entry name" value="A_thal_3526"/>
    <property type="match status" value="1"/>
</dbReference>
<dbReference type="InterPro" id="IPR006476">
    <property type="entry name" value="CHP01589_pln"/>
</dbReference>
<dbReference type="RefSeq" id="XP_022961647.1">
    <property type="nucleotide sequence ID" value="XM_023105879.1"/>
</dbReference>
<dbReference type="Proteomes" id="UP000504609">
    <property type="component" value="Unplaced"/>
</dbReference>
<reference evidence="2" key="1">
    <citation type="submission" date="2025-08" db="UniProtKB">
        <authorList>
            <consortium name="RefSeq"/>
        </authorList>
    </citation>
    <scope>IDENTIFICATION</scope>
    <source>
        <tissue evidence="2">Young leaves</tissue>
    </source>
</reference>
<evidence type="ECO:0000313" key="2">
    <source>
        <dbReference type="RefSeq" id="XP_022961647.1"/>
    </source>
</evidence>
<dbReference type="AlphaFoldDB" id="A0A6J1HAR0"/>
<dbReference type="Pfam" id="PF09713">
    <property type="entry name" value="A_thal_3526"/>
    <property type="match status" value="1"/>
</dbReference>
<name>A0A6J1HAR0_CUCMO</name>
<dbReference type="GeneID" id="111462356"/>
<dbReference type="PANTHER" id="PTHR31871:SF5">
    <property type="entry name" value="TRANSMEMBRANE PROTEIN"/>
    <property type="match status" value="1"/>
</dbReference>
<gene>
    <name evidence="2" type="primary">LOC111462356</name>
</gene>
<dbReference type="KEGG" id="cmos:111462356"/>
<organism evidence="1 2">
    <name type="scientific">Cucurbita moschata</name>
    <name type="common">Winter crookneck squash</name>
    <name type="synonym">Cucurbita pepo var. moschata</name>
    <dbReference type="NCBI Taxonomy" id="3662"/>
    <lineage>
        <taxon>Eukaryota</taxon>
        <taxon>Viridiplantae</taxon>
        <taxon>Streptophyta</taxon>
        <taxon>Embryophyta</taxon>
        <taxon>Tracheophyta</taxon>
        <taxon>Spermatophyta</taxon>
        <taxon>Magnoliopsida</taxon>
        <taxon>eudicotyledons</taxon>
        <taxon>Gunneridae</taxon>
        <taxon>Pentapetalae</taxon>
        <taxon>rosids</taxon>
        <taxon>fabids</taxon>
        <taxon>Cucurbitales</taxon>
        <taxon>Cucurbitaceae</taxon>
        <taxon>Cucurbiteae</taxon>
        <taxon>Cucurbita</taxon>
    </lineage>
</organism>
<protein>
    <submittedName>
        <fullName evidence="2">Uncharacterized protein LOC111462356 isoform X1</fullName>
    </submittedName>
</protein>
<proteinExistence type="predicted"/>
<accession>A0A6J1HAR0</accession>
<dbReference type="PANTHER" id="PTHR31871">
    <property type="entry name" value="OS02G0137100 PROTEIN"/>
    <property type="match status" value="1"/>
</dbReference>